<dbReference type="Pfam" id="PF03466">
    <property type="entry name" value="LysR_substrate"/>
    <property type="match status" value="1"/>
</dbReference>
<evidence type="ECO:0000256" key="5">
    <source>
        <dbReference type="ARBA" id="ARBA00023163"/>
    </source>
</evidence>
<dbReference type="RefSeq" id="WP_184224243.1">
    <property type="nucleotide sequence ID" value="NZ_JACIIU010000018.1"/>
</dbReference>
<organism evidence="7 8">
    <name type="scientific">Paenochrobactrum gallinarii</name>
    <dbReference type="NCBI Taxonomy" id="643673"/>
    <lineage>
        <taxon>Bacteria</taxon>
        <taxon>Pseudomonadati</taxon>
        <taxon>Pseudomonadota</taxon>
        <taxon>Alphaproteobacteria</taxon>
        <taxon>Hyphomicrobiales</taxon>
        <taxon>Brucellaceae</taxon>
        <taxon>Paenochrobactrum</taxon>
    </lineage>
</organism>
<dbReference type="Gene3D" id="3.40.190.10">
    <property type="entry name" value="Periplasmic binding protein-like II"/>
    <property type="match status" value="2"/>
</dbReference>
<accession>A0A841M7R4</accession>
<gene>
    <name evidence="7" type="ORF">FHS77_002760</name>
</gene>
<reference evidence="7 8" key="1">
    <citation type="submission" date="2020-08" db="EMBL/GenBank/DDBJ databases">
        <title>Genomic Encyclopedia of Type Strains, Phase IV (KMG-IV): sequencing the most valuable type-strain genomes for metagenomic binning, comparative biology and taxonomic classification.</title>
        <authorList>
            <person name="Goeker M."/>
        </authorList>
    </citation>
    <scope>NUCLEOTIDE SEQUENCE [LARGE SCALE GENOMIC DNA]</scope>
    <source>
        <strain evidence="7 8">DSM 22336</strain>
    </source>
</reference>
<keyword evidence="5" id="KW-0804">Transcription</keyword>
<dbReference type="PANTHER" id="PTHR30346:SF26">
    <property type="entry name" value="HYDROGEN PEROXIDE-INDUCIBLE GENES ACTIVATOR"/>
    <property type="match status" value="1"/>
</dbReference>
<dbReference type="AlphaFoldDB" id="A0A841M7R4"/>
<dbReference type="PRINTS" id="PR00039">
    <property type="entry name" value="HTHLYSR"/>
</dbReference>
<evidence type="ECO:0000256" key="2">
    <source>
        <dbReference type="ARBA" id="ARBA00023015"/>
    </source>
</evidence>
<dbReference type="SUPFAM" id="SSF46785">
    <property type="entry name" value="Winged helix' DNA-binding domain"/>
    <property type="match status" value="1"/>
</dbReference>
<dbReference type="InterPro" id="IPR036390">
    <property type="entry name" value="WH_DNA-bd_sf"/>
</dbReference>
<dbReference type="GO" id="GO:0003700">
    <property type="term" value="F:DNA-binding transcription factor activity"/>
    <property type="evidence" value="ECO:0007669"/>
    <property type="project" value="InterPro"/>
</dbReference>
<dbReference type="InterPro" id="IPR005119">
    <property type="entry name" value="LysR_subst-bd"/>
</dbReference>
<sequence length="303" mass="34057">MNLRDLEYIVALAKQRNFHRAAESCFVSQPTLSTQIRKLEEELGVALFERLPRGIILTQAGEAAVKRARTVLHEVAQIREEAEAYAKSGTQRLHLGVFPTLGPYLLPHVVTRFIRSFPSMEILLTEEKSPVLIQRLLDGQIDAALLALPVDYPQLTGVKLFHEPFRLAVPAKDAMANNEKLSSSALFGQRVLLLEEGHCLRDQALALCHRYGAHEYDDFRGTSLETLRQMVIAGMGLTLLPKLACGKQVTDPEISYLPLESDDFQREIGLFWRSSSKKNDFMRKFSALITDVAAEIMDMPLKP</sequence>
<keyword evidence="4" id="KW-0010">Activator</keyword>
<dbReference type="Gene3D" id="1.10.10.10">
    <property type="entry name" value="Winged helix-like DNA-binding domain superfamily/Winged helix DNA-binding domain"/>
    <property type="match status" value="1"/>
</dbReference>
<keyword evidence="8" id="KW-1185">Reference proteome</keyword>
<evidence type="ECO:0000259" key="6">
    <source>
        <dbReference type="PROSITE" id="PS50931"/>
    </source>
</evidence>
<feature type="domain" description="HTH lysR-type" evidence="6">
    <location>
        <begin position="1"/>
        <end position="58"/>
    </location>
</feature>
<keyword evidence="3" id="KW-0238">DNA-binding</keyword>
<evidence type="ECO:0000256" key="1">
    <source>
        <dbReference type="ARBA" id="ARBA00009437"/>
    </source>
</evidence>
<proteinExistence type="inferred from homology"/>
<evidence type="ECO:0000256" key="4">
    <source>
        <dbReference type="ARBA" id="ARBA00023159"/>
    </source>
</evidence>
<dbReference type="GO" id="GO:0032993">
    <property type="term" value="C:protein-DNA complex"/>
    <property type="evidence" value="ECO:0007669"/>
    <property type="project" value="TreeGrafter"/>
</dbReference>
<evidence type="ECO:0000313" key="7">
    <source>
        <dbReference type="EMBL" id="MBB6262188.1"/>
    </source>
</evidence>
<dbReference type="GO" id="GO:0003677">
    <property type="term" value="F:DNA binding"/>
    <property type="evidence" value="ECO:0007669"/>
    <property type="project" value="UniProtKB-KW"/>
</dbReference>
<dbReference type="Proteomes" id="UP000555393">
    <property type="component" value="Unassembled WGS sequence"/>
</dbReference>
<comment type="similarity">
    <text evidence="1">Belongs to the LysR transcriptional regulatory family.</text>
</comment>
<dbReference type="SUPFAM" id="SSF53850">
    <property type="entry name" value="Periplasmic binding protein-like II"/>
    <property type="match status" value="1"/>
</dbReference>
<dbReference type="EMBL" id="JACIIU010000018">
    <property type="protein sequence ID" value="MBB6262188.1"/>
    <property type="molecule type" value="Genomic_DNA"/>
</dbReference>
<dbReference type="PROSITE" id="PS50931">
    <property type="entry name" value="HTH_LYSR"/>
    <property type="match status" value="1"/>
</dbReference>
<dbReference type="InterPro" id="IPR036388">
    <property type="entry name" value="WH-like_DNA-bd_sf"/>
</dbReference>
<protein>
    <submittedName>
        <fullName evidence="7">LysR family hydrogen peroxide-inducible transcriptional activator</fullName>
    </submittedName>
</protein>
<dbReference type="InterPro" id="IPR000847">
    <property type="entry name" value="LysR_HTH_N"/>
</dbReference>
<keyword evidence="2" id="KW-0805">Transcription regulation</keyword>
<dbReference type="CDD" id="cd08411">
    <property type="entry name" value="PBP2_OxyR"/>
    <property type="match status" value="1"/>
</dbReference>
<name>A0A841M7R4_9HYPH</name>
<evidence type="ECO:0000313" key="8">
    <source>
        <dbReference type="Proteomes" id="UP000555393"/>
    </source>
</evidence>
<dbReference type="FunFam" id="1.10.10.10:FF:000001">
    <property type="entry name" value="LysR family transcriptional regulator"/>
    <property type="match status" value="1"/>
</dbReference>
<comment type="caution">
    <text evidence="7">The sequence shown here is derived from an EMBL/GenBank/DDBJ whole genome shotgun (WGS) entry which is preliminary data.</text>
</comment>
<dbReference type="Pfam" id="PF00126">
    <property type="entry name" value="HTH_1"/>
    <property type="match status" value="1"/>
</dbReference>
<dbReference type="PANTHER" id="PTHR30346">
    <property type="entry name" value="TRANSCRIPTIONAL DUAL REGULATOR HCAR-RELATED"/>
    <property type="match status" value="1"/>
</dbReference>
<evidence type="ECO:0000256" key="3">
    <source>
        <dbReference type="ARBA" id="ARBA00023125"/>
    </source>
</evidence>